<keyword evidence="4 10" id="KW-0812">Transmembrane</keyword>
<dbReference type="Pfam" id="PF00005">
    <property type="entry name" value="ABC_tran"/>
    <property type="match status" value="2"/>
</dbReference>
<dbReference type="EMBL" id="RCSX01000012">
    <property type="protein sequence ID" value="KAF7927775.1"/>
    <property type="molecule type" value="Genomic_DNA"/>
</dbReference>
<dbReference type="InterPro" id="IPR010929">
    <property type="entry name" value="PDR_CDR_ABC"/>
</dbReference>
<dbReference type="Gene3D" id="3.40.50.300">
    <property type="entry name" value="P-loop containing nucleotide triphosphate hydrolases"/>
    <property type="match status" value="2"/>
</dbReference>
<dbReference type="InterPro" id="IPR013525">
    <property type="entry name" value="ABC2_TM"/>
</dbReference>
<accession>A0ABQ7ILT1</accession>
<gene>
    <name evidence="12" type="ORF">EAE98_006157</name>
</gene>
<keyword evidence="5" id="KW-0547">Nucleotide-binding</keyword>
<dbReference type="PANTHER" id="PTHR19241">
    <property type="entry name" value="ATP-BINDING CASSETTE TRANSPORTER"/>
    <property type="match status" value="1"/>
</dbReference>
<feature type="transmembrane region" description="Helical" evidence="10">
    <location>
        <begin position="548"/>
        <end position="566"/>
    </location>
</feature>
<feature type="transmembrane region" description="Helical" evidence="10">
    <location>
        <begin position="1255"/>
        <end position="1281"/>
    </location>
</feature>
<organism evidence="12 13">
    <name type="scientific">Botrytis deweyae</name>
    <dbReference type="NCBI Taxonomy" id="2478750"/>
    <lineage>
        <taxon>Eukaryota</taxon>
        <taxon>Fungi</taxon>
        <taxon>Dikarya</taxon>
        <taxon>Ascomycota</taxon>
        <taxon>Pezizomycotina</taxon>
        <taxon>Leotiomycetes</taxon>
        <taxon>Helotiales</taxon>
        <taxon>Sclerotiniaceae</taxon>
        <taxon>Botrytis</taxon>
    </lineage>
</organism>
<dbReference type="Pfam" id="PF01061">
    <property type="entry name" value="ABC2_membrane"/>
    <property type="match status" value="2"/>
</dbReference>
<evidence type="ECO:0000256" key="8">
    <source>
        <dbReference type="ARBA" id="ARBA00023136"/>
    </source>
</evidence>
<feature type="transmembrane region" description="Helical" evidence="10">
    <location>
        <begin position="1301"/>
        <end position="1323"/>
    </location>
</feature>
<evidence type="ECO:0000259" key="11">
    <source>
        <dbReference type="PROSITE" id="PS50893"/>
    </source>
</evidence>
<feature type="transmembrane region" description="Helical" evidence="10">
    <location>
        <begin position="1453"/>
        <end position="1472"/>
    </location>
</feature>
<evidence type="ECO:0000256" key="2">
    <source>
        <dbReference type="ARBA" id="ARBA00006012"/>
    </source>
</evidence>
<proteinExistence type="inferred from homology"/>
<dbReference type="InterPro" id="IPR003439">
    <property type="entry name" value="ABC_transporter-like_ATP-bd"/>
</dbReference>
<evidence type="ECO:0000256" key="4">
    <source>
        <dbReference type="ARBA" id="ARBA00022692"/>
    </source>
</evidence>
<reference evidence="12 13" key="1">
    <citation type="journal article" date="2020" name="Genome Biol. Evol.">
        <title>Comparative genomics of Sclerotiniaceae.</title>
        <authorList>
            <person name="Valero Jimenez C.A."/>
            <person name="Steentjes M."/>
            <person name="Scholten O.E."/>
            <person name="Van Kan J.A.L."/>
        </authorList>
    </citation>
    <scope>NUCLEOTIDE SEQUENCE [LARGE SCALE GENOMIC DNA]</scope>
    <source>
        <strain evidence="12 13">B1</strain>
    </source>
</reference>
<feature type="transmembrane region" description="Helical" evidence="10">
    <location>
        <begin position="623"/>
        <end position="645"/>
    </location>
</feature>
<evidence type="ECO:0000256" key="10">
    <source>
        <dbReference type="SAM" id="Phobius"/>
    </source>
</evidence>
<dbReference type="PROSITE" id="PS50893">
    <property type="entry name" value="ABC_TRANSPORTER_2"/>
    <property type="match status" value="2"/>
</dbReference>
<comment type="similarity">
    <text evidence="2">Belongs to the ABC transporter superfamily. ABCG family. PDR (TC 3.A.1.205) subfamily.</text>
</comment>
<feature type="transmembrane region" description="Helical" evidence="10">
    <location>
        <begin position="1335"/>
        <end position="1357"/>
    </location>
</feature>
<protein>
    <recommendedName>
        <fullName evidence="11">ABC transporter domain-containing protein</fullName>
    </recommendedName>
</protein>
<dbReference type="InterPro" id="IPR034003">
    <property type="entry name" value="ABCG_PDR_2"/>
</dbReference>
<feature type="domain" description="ABC transporter" evidence="11">
    <location>
        <begin position="833"/>
        <end position="1081"/>
    </location>
</feature>
<dbReference type="InterPro" id="IPR029481">
    <property type="entry name" value="ABC_trans_N"/>
</dbReference>
<feature type="transmembrane region" description="Helical" evidence="10">
    <location>
        <begin position="1211"/>
        <end position="1234"/>
    </location>
</feature>
<dbReference type="GeneID" id="62232931"/>
<dbReference type="InterPro" id="IPR027417">
    <property type="entry name" value="P-loop_NTPase"/>
</dbReference>
<feature type="transmembrane region" description="Helical" evidence="10">
    <location>
        <begin position="761"/>
        <end position="782"/>
    </location>
</feature>
<evidence type="ECO:0000256" key="9">
    <source>
        <dbReference type="SAM" id="MobiDB-lite"/>
    </source>
</evidence>
<comment type="caution">
    <text evidence="12">The sequence shown here is derived from an EMBL/GenBank/DDBJ whole genome shotgun (WGS) entry which is preliminary data.</text>
</comment>
<dbReference type="SMART" id="SM00382">
    <property type="entry name" value="AAA"/>
    <property type="match status" value="2"/>
</dbReference>
<evidence type="ECO:0000256" key="7">
    <source>
        <dbReference type="ARBA" id="ARBA00022989"/>
    </source>
</evidence>
<evidence type="ECO:0000256" key="6">
    <source>
        <dbReference type="ARBA" id="ARBA00022840"/>
    </source>
</evidence>
<keyword evidence="8 10" id="KW-0472">Membrane</keyword>
<feature type="compositionally biased region" description="Basic and acidic residues" evidence="9">
    <location>
        <begin position="1508"/>
        <end position="1540"/>
    </location>
</feature>
<feature type="region of interest" description="Disordered" evidence="9">
    <location>
        <begin position="1481"/>
        <end position="1540"/>
    </location>
</feature>
<sequence length="1540" mass="173335">MDNSGYSKLKEPPITPPSRIHAAYPREKHQKVECAPQPSDPFQDSSLPHPSLAEQRFELPSTLLSPLKPPETSDQFKNPFLNLVPNSPLNPRSSNFNPEAWIANLVAFMGQDPRRYPRRSAGFSFENLTVYAFRKPTDYQKNVANIVFELGAFARWLVGSGKQKVQILKGFDGLVEHGEMLLVLGRPGSGVSSFLKTISGNTHELFVEPDSDINYQGVSVSEMHTRFRGETIYLAESDSHFSNLTVGQTLLFAAKARAPCDFTFPGVTRKVYAEHMRDVMMKTLGLSHVENVLVGNDAVKGISGAERKRVSIAEAALSGCSLQCWDNCTRGFDNVHVLEFCKMIRLSTTLGRTTACVALYQVPEIVYDLFDKVTVVYEGRQIYFGPCHEAKSFFIDMGFVCPPYQTTADFLTSLTSPDERIIQPGFEFRVPRTPEEFVMVWKTSRYYARLMQDLEAYENEFPFDGTHALDFAAARRSQQAKYLRAQSAYKLGPRQQVFLCIVRGLQRLRSDMNHTIFILAINCFMALIMGIVFYDMPDDTSSMNNRSMLLFITILLNAFTDSLEILQLSNERLVVEKQARYAFVHPFAEAFASILCSIPVRLCSNVLFNAILYFMTSLRRTSVAFFTFTAFSFVLSLTLSMAFRAIGASCRSHPQAIFSKAVVILAFMMYAGFAVPHMKMVPWLGWITYVDPVAYAYESLIINEFSGRVFPCGDIVPNGPSYISTSPHNRVCAVVGAISGFEDVLGTIYLELRFGFQPNHLWRNMSILFAFMASYMGAYLLVITHVSMEKMNGETLLFQRGHKPLPKRQRHLEIYSGADTHRYGGNGDPITKIQRQTSTFQWKGICLDIKTGDGTRRILDHVDGWVKPGTLTALMGPTEAGKTSLLDVLASRSNVGVVYGETFVDGCIKDISFQRKVGYVQQKDLHLSTMTVREALQFSAIMRQSSKTTKKEKLAYVEEMIELLEMDVYADAVIGVPGLNIEQRKKLTIGIELVAKPKLLLFLDEPTTGLDSSTSWEIIELLKKMTAHGQAILCAIHQPSTAVFQRFDSLLFLGPGGRPIYFGRLGENCETVKKYFESNGADPCPPGGNVVEWIMQTIGWTPGSTNLIDWPEVWRNSHELVLVHRKLDHMRKALVARSSFFLTGTKKPPHRKEFATKFLVQVWQCFRRTNSYYWRTPSYIYSKIGLSLFYALFIGFSSFKDASSLQDLQNQTFGVFMLLTLASSFVAQILPNVLAQRALFEARERPAKIYSWPAFMISNILVQLPWNTLSAIIIFLCWYYPAGMYRNAILTKSILERNGVMLLLIWVYLIYASTFGYMVQVGLEVTVMAGNLSNAAFFLSLMFCGIISAPIALPQIWNILRLLSPFTYLVDGMLSIGLGNVPVTCSQFESLHFEPVTGSTCGSYMASYIQNAGGYLTNPSAKSRCVYCPLRDSNEFLAAAGMSYTNRWRNFCIMWAYVAFNVVMTLFIYWLVRAPKNWKGKPKENLDGSSSAKDEHVSEPSEPSGGSHSERSFVKVGGYKEDSPQSRKRGRSDDIELVRM</sequence>
<evidence type="ECO:0000256" key="1">
    <source>
        <dbReference type="ARBA" id="ARBA00004141"/>
    </source>
</evidence>
<evidence type="ECO:0000313" key="12">
    <source>
        <dbReference type="EMBL" id="KAF7927775.1"/>
    </source>
</evidence>
<feature type="compositionally biased region" description="Basic and acidic residues" evidence="9">
    <location>
        <begin position="1481"/>
        <end position="1499"/>
    </location>
</feature>
<dbReference type="Pfam" id="PF06422">
    <property type="entry name" value="PDR_CDR"/>
    <property type="match status" value="2"/>
</dbReference>
<dbReference type="SUPFAM" id="SSF52540">
    <property type="entry name" value="P-loop containing nucleoside triphosphate hydrolases"/>
    <property type="match status" value="2"/>
</dbReference>
<keyword evidence="13" id="KW-1185">Reference proteome</keyword>
<evidence type="ECO:0000256" key="5">
    <source>
        <dbReference type="ARBA" id="ARBA00022741"/>
    </source>
</evidence>
<evidence type="ECO:0000313" key="13">
    <source>
        <dbReference type="Proteomes" id="UP000783213"/>
    </source>
</evidence>
<dbReference type="InterPro" id="IPR003593">
    <property type="entry name" value="AAA+_ATPase"/>
</dbReference>
<evidence type="ECO:0000256" key="3">
    <source>
        <dbReference type="ARBA" id="ARBA00022448"/>
    </source>
</evidence>
<keyword evidence="3" id="KW-0813">Transport</keyword>
<feature type="region of interest" description="Disordered" evidence="9">
    <location>
        <begin position="1"/>
        <end position="49"/>
    </location>
</feature>
<name>A0ABQ7ILT1_9HELO</name>
<keyword evidence="6" id="KW-0067">ATP-binding</keyword>
<dbReference type="CDD" id="cd03232">
    <property type="entry name" value="ABCG_PDR_domain2"/>
    <property type="match status" value="1"/>
</dbReference>
<comment type="subcellular location">
    <subcellularLocation>
        <location evidence="1">Membrane</location>
        <topology evidence="1">Multi-pass membrane protein</topology>
    </subcellularLocation>
</comment>
<feature type="transmembrane region" description="Helical" evidence="10">
    <location>
        <begin position="657"/>
        <end position="675"/>
    </location>
</feature>
<dbReference type="Proteomes" id="UP000783213">
    <property type="component" value="Unassembled WGS sequence"/>
</dbReference>
<keyword evidence="7 10" id="KW-1133">Transmembrane helix</keyword>
<dbReference type="Pfam" id="PF14510">
    <property type="entry name" value="ABC_trans_N"/>
    <property type="match status" value="1"/>
</dbReference>
<feature type="domain" description="ABC transporter" evidence="11">
    <location>
        <begin position="141"/>
        <end position="403"/>
    </location>
</feature>
<feature type="transmembrane region" description="Helical" evidence="10">
    <location>
        <begin position="516"/>
        <end position="536"/>
    </location>
</feature>
<dbReference type="RefSeq" id="XP_038810174.1">
    <property type="nucleotide sequence ID" value="XM_038953779.1"/>
</dbReference>
<feature type="transmembrane region" description="Helical" evidence="10">
    <location>
        <begin position="1180"/>
        <end position="1199"/>
    </location>
</feature>